<dbReference type="InterPro" id="IPR051137">
    <property type="entry name" value="PP4R3-like"/>
</dbReference>
<dbReference type="Pfam" id="PF06280">
    <property type="entry name" value="fn3_5"/>
    <property type="match status" value="1"/>
</dbReference>
<keyword evidence="7" id="KW-1185">Reference proteome</keyword>
<comment type="caution">
    <text evidence="6">The sequence shown here is derived from an EMBL/GenBank/DDBJ whole genome shotgun (WGS) entry which is preliminary data.</text>
</comment>
<dbReference type="GO" id="GO:0006974">
    <property type="term" value="P:DNA damage response"/>
    <property type="evidence" value="ECO:0007669"/>
    <property type="project" value="TreeGrafter"/>
</dbReference>
<dbReference type="Proteomes" id="UP000807025">
    <property type="component" value="Unassembled WGS sequence"/>
</dbReference>
<dbReference type="AlphaFoldDB" id="A0A9P5ZLG0"/>
<dbReference type="GO" id="GO:0030289">
    <property type="term" value="C:protein phosphatase 4 complex"/>
    <property type="evidence" value="ECO:0007669"/>
    <property type="project" value="TreeGrafter"/>
</dbReference>
<dbReference type="PANTHER" id="PTHR23318">
    <property type="entry name" value="ATP SYNTHASE GAMMA-RELATED"/>
    <property type="match status" value="1"/>
</dbReference>
<protein>
    <submittedName>
        <fullName evidence="6">Uncharacterized protein</fullName>
    </submittedName>
</protein>
<evidence type="ECO:0000256" key="1">
    <source>
        <dbReference type="ARBA" id="ARBA00011073"/>
    </source>
</evidence>
<evidence type="ECO:0000313" key="7">
    <source>
        <dbReference type="Proteomes" id="UP000807025"/>
    </source>
</evidence>
<sequence length="307" mass="33934">MDRSEATAEANDQQPPNVDPQDPPSSSSKIQPDAASALFAQPTAPDSLRMGRNAGASQDDPYDWFPDSDYELKHVKVYELIGSRWVDRGTAFCFRRFNDETNEALLIARSESNYAEVILSTAIRSNDVYRRQRGAKIVVAFHNVTNYFPNTLIVWTEPDGVDYALSLRDPEGCSEVRNFIPKVQRLLNRSELSFREGTWESEPGIIGSSSPTPGNGDSVAAANVIRSRHLPQVVTIRPGHSKDVTIKFAPPNNANPKQLPVYSGFIRIASPDEALKVTYLGTVGSLRAEPIIDQTEQYFGPGVQLPI</sequence>
<evidence type="ECO:0000259" key="5">
    <source>
        <dbReference type="Pfam" id="PF22972"/>
    </source>
</evidence>
<dbReference type="SUPFAM" id="SSF50729">
    <property type="entry name" value="PH domain-like"/>
    <property type="match status" value="1"/>
</dbReference>
<reference evidence="6" key="1">
    <citation type="submission" date="2020-11" db="EMBL/GenBank/DDBJ databases">
        <authorList>
            <consortium name="DOE Joint Genome Institute"/>
            <person name="Ahrendt S."/>
            <person name="Riley R."/>
            <person name="Andreopoulos W."/>
            <person name="Labutti K."/>
            <person name="Pangilinan J."/>
            <person name="Ruiz-Duenas F.J."/>
            <person name="Barrasa J.M."/>
            <person name="Sanchez-Garcia M."/>
            <person name="Camarero S."/>
            <person name="Miyauchi S."/>
            <person name="Serrano A."/>
            <person name="Linde D."/>
            <person name="Babiker R."/>
            <person name="Drula E."/>
            <person name="Ayuso-Fernandez I."/>
            <person name="Pacheco R."/>
            <person name="Padilla G."/>
            <person name="Ferreira P."/>
            <person name="Barriuso J."/>
            <person name="Kellner H."/>
            <person name="Castanera R."/>
            <person name="Alfaro M."/>
            <person name="Ramirez L."/>
            <person name="Pisabarro A.G."/>
            <person name="Kuo A."/>
            <person name="Tritt A."/>
            <person name="Lipzen A."/>
            <person name="He G."/>
            <person name="Yan M."/>
            <person name="Ng V."/>
            <person name="Cullen D."/>
            <person name="Martin F."/>
            <person name="Rosso M.-N."/>
            <person name="Henrissat B."/>
            <person name="Hibbett D."/>
            <person name="Martinez A.T."/>
            <person name="Grigoriev I.V."/>
        </authorList>
    </citation>
    <scope>NUCLEOTIDE SEQUENCE</scope>
    <source>
        <strain evidence="6">ATCC 90797</strain>
    </source>
</reference>
<comment type="similarity">
    <text evidence="1">Belongs to the peptidase S8 family.</text>
</comment>
<evidence type="ECO:0000256" key="3">
    <source>
        <dbReference type="SAM" id="MobiDB-lite"/>
    </source>
</evidence>
<accession>A0A9P5ZLG0</accession>
<feature type="region of interest" description="Disordered" evidence="3">
    <location>
        <begin position="1"/>
        <end position="60"/>
    </location>
</feature>
<dbReference type="InterPro" id="IPR011993">
    <property type="entry name" value="PH-like_dom_sf"/>
</dbReference>
<dbReference type="OrthoDB" id="27483at2759"/>
<dbReference type="GO" id="GO:0005654">
    <property type="term" value="C:nucleoplasm"/>
    <property type="evidence" value="ECO:0007669"/>
    <property type="project" value="TreeGrafter"/>
</dbReference>
<evidence type="ECO:0000259" key="4">
    <source>
        <dbReference type="Pfam" id="PF06280"/>
    </source>
</evidence>
<dbReference type="GO" id="GO:0072542">
    <property type="term" value="F:protein phosphatase activator activity"/>
    <property type="evidence" value="ECO:0007669"/>
    <property type="project" value="TreeGrafter"/>
</dbReference>
<organism evidence="6 7">
    <name type="scientific">Pleurotus eryngii</name>
    <name type="common">Boletus of the steppes</name>
    <dbReference type="NCBI Taxonomy" id="5323"/>
    <lineage>
        <taxon>Eukaryota</taxon>
        <taxon>Fungi</taxon>
        <taxon>Dikarya</taxon>
        <taxon>Basidiomycota</taxon>
        <taxon>Agaricomycotina</taxon>
        <taxon>Agaricomycetes</taxon>
        <taxon>Agaricomycetidae</taxon>
        <taxon>Agaricales</taxon>
        <taxon>Pleurotineae</taxon>
        <taxon>Pleurotaceae</taxon>
        <taxon>Pleurotus</taxon>
    </lineage>
</organism>
<feature type="domain" description="PP4R3 EVH1-like" evidence="5">
    <location>
        <begin position="73"/>
        <end position="186"/>
    </location>
</feature>
<proteinExistence type="inferred from homology"/>
<dbReference type="PANTHER" id="PTHR23318:SF0">
    <property type="entry name" value="SERINE_THREONINE-PROTEIN PHOSPHATASE 4 REGULATORY SUBUNIT 3"/>
    <property type="match status" value="1"/>
</dbReference>
<feature type="compositionally biased region" description="Low complexity" evidence="3">
    <location>
        <begin position="24"/>
        <end position="33"/>
    </location>
</feature>
<dbReference type="GO" id="GO:0016020">
    <property type="term" value="C:membrane"/>
    <property type="evidence" value="ECO:0007669"/>
    <property type="project" value="InterPro"/>
</dbReference>
<dbReference type="InterPro" id="IPR055236">
    <property type="entry name" value="EVH1_PP4R3"/>
</dbReference>
<dbReference type="EMBL" id="MU154697">
    <property type="protein sequence ID" value="KAF9488775.1"/>
    <property type="molecule type" value="Genomic_DNA"/>
</dbReference>
<feature type="non-terminal residue" evidence="6">
    <location>
        <position position="307"/>
    </location>
</feature>
<name>A0A9P5ZLG0_PLEER</name>
<gene>
    <name evidence="6" type="ORF">BDN71DRAFT_1512742</name>
</gene>
<evidence type="ECO:0000313" key="6">
    <source>
        <dbReference type="EMBL" id="KAF9488775.1"/>
    </source>
</evidence>
<feature type="domain" description="C5a peptidase/Subtilisin-like protease SBT2-like Fn3-like" evidence="4">
    <location>
        <begin position="231"/>
        <end position="277"/>
    </location>
</feature>
<dbReference type="GO" id="GO:0004252">
    <property type="term" value="F:serine-type endopeptidase activity"/>
    <property type="evidence" value="ECO:0007669"/>
    <property type="project" value="InterPro"/>
</dbReference>
<evidence type="ECO:0000256" key="2">
    <source>
        <dbReference type="ARBA" id="ARBA00022729"/>
    </source>
</evidence>
<dbReference type="InterPro" id="IPR010435">
    <property type="entry name" value="C5a/SBT2-like_Fn3"/>
</dbReference>
<dbReference type="Pfam" id="PF22972">
    <property type="entry name" value="EVH1_PP4R3"/>
    <property type="match status" value="1"/>
</dbReference>
<dbReference type="Gene3D" id="2.30.29.30">
    <property type="entry name" value="Pleckstrin-homology domain (PH domain)/Phosphotyrosine-binding domain (PTB)"/>
    <property type="match status" value="1"/>
</dbReference>
<keyword evidence="2" id="KW-0732">Signal</keyword>